<comment type="function">
    <text evidence="8">Releases the supercoiling and torsional tension of DNA, which is introduced during the DNA replication and transcription, by transiently cleaving and rejoining one strand of the DNA duplex. Introduces a single-strand break via transesterification at a target site in duplex DNA. The scissile phosphodiester is attacked by the catalytic tyrosine of the enzyme, resulting in the formation of a DNA-(5'-phosphotyrosyl)-enzyme intermediate and the expulsion of a 3'-OH DNA strand. The free DNA strand then undergoes passage around the unbroken strand, thus removing DNA supercoils. Finally, in the religation step, the DNA 3'-OH attacks the covalent intermediate to expel the active-site tyrosine and restore the DNA phosphodiester backbone.</text>
</comment>
<dbReference type="PROSITE" id="PS50880">
    <property type="entry name" value="TOPRIM"/>
    <property type="match status" value="1"/>
</dbReference>
<dbReference type="EMBL" id="JBIPKE010000017">
    <property type="protein sequence ID" value="MFH6984394.1"/>
    <property type="molecule type" value="Genomic_DNA"/>
</dbReference>
<feature type="site" description="Interaction with DNA" evidence="8">
    <location>
        <position position="474"/>
    </location>
</feature>
<dbReference type="InterPro" id="IPR013825">
    <property type="entry name" value="Topo_IA_cen_sub2"/>
</dbReference>
<evidence type="ECO:0000256" key="4">
    <source>
        <dbReference type="ARBA" id="ARBA00022842"/>
    </source>
</evidence>
<dbReference type="SMART" id="SM00493">
    <property type="entry name" value="TOPRIM"/>
    <property type="match status" value="1"/>
</dbReference>
<dbReference type="InterPro" id="IPR013824">
    <property type="entry name" value="Topo_IA_cen_sub1"/>
</dbReference>
<evidence type="ECO:0000256" key="2">
    <source>
        <dbReference type="ARBA" id="ARBA00009446"/>
    </source>
</evidence>
<dbReference type="InterPro" id="IPR034149">
    <property type="entry name" value="TOPRIM_TopoI"/>
</dbReference>
<dbReference type="InterPro" id="IPR003602">
    <property type="entry name" value="Topo_IA_DNA-bd_dom"/>
</dbReference>
<reference evidence="11 12" key="1">
    <citation type="journal article" date="2013" name="Int. J. Syst. Evol. Microbiol.">
        <title>Marinoscillum luteum sp. nov., isolated from marine sediment.</title>
        <authorList>
            <person name="Cha I.T."/>
            <person name="Park S.J."/>
            <person name="Kim S.J."/>
            <person name="Kim J.G."/>
            <person name="Jung M.Y."/>
            <person name="Shin K.S."/>
            <person name="Kwon K.K."/>
            <person name="Yang S.H."/>
            <person name="Seo Y.S."/>
            <person name="Rhee S.K."/>
        </authorList>
    </citation>
    <scope>NUCLEOTIDE SEQUENCE [LARGE SCALE GENOMIC DNA]</scope>
    <source>
        <strain evidence="11 12">KCTC 23939</strain>
    </source>
</reference>
<dbReference type="PROSITE" id="PS00396">
    <property type="entry name" value="TOPO_IA_1"/>
    <property type="match status" value="1"/>
</dbReference>
<protein>
    <recommendedName>
        <fullName evidence="8">DNA topoisomerase 1</fullName>
        <ecNumber evidence="8">5.6.2.1</ecNumber>
    </recommendedName>
    <alternativeName>
        <fullName evidence="8">DNA topoisomerase I</fullName>
    </alternativeName>
</protein>
<name>A0ABW7ND34_9BACT</name>
<dbReference type="Proteomes" id="UP001610063">
    <property type="component" value="Unassembled WGS sequence"/>
</dbReference>
<dbReference type="PRINTS" id="PR00417">
    <property type="entry name" value="PRTPISMRASEI"/>
</dbReference>
<dbReference type="Gene3D" id="1.10.460.10">
    <property type="entry name" value="Topoisomerase I, domain 2"/>
    <property type="match status" value="1"/>
</dbReference>
<comment type="subunit">
    <text evidence="8">Monomer.</text>
</comment>
<dbReference type="InterPro" id="IPR013497">
    <property type="entry name" value="Topo_IA_cen"/>
</dbReference>
<dbReference type="SMART" id="SM00437">
    <property type="entry name" value="TOP1Ac"/>
    <property type="match status" value="1"/>
</dbReference>
<evidence type="ECO:0000256" key="8">
    <source>
        <dbReference type="HAMAP-Rule" id="MF_00952"/>
    </source>
</evidence>
<dbReference type="InterPro" id="IPR006171">
    <property type="entry name" value="TOPRIM_dom"/>
</dbReference>
<dbReference type="Gene3D" id="1.10.290.10">
    <property type="entry name" value="Topoisomerase I, domain 4"/>
    <property type="match status" value="1"/>
</dbReference>
<dbReference type="InterPro" id="IPR000380">
    <property type="entry name" value="Topo_IA"/>
</dbReference>
<evidence type="ECO:0000259" key="10">
    <source>
        <dbReference type="PROSITE" id="PS52039"/>
    </source>
</evidence>
<accession>A0ABW7ND34</accession>
<evidence type="ECO:0000256" key="7">
    <source>
        <dbReference type="ARBA" id="ARBA00023235"/>
    </source>
</evidence>
<comment type="caution">
    <text evidence="8">Lacks conserved residue(s) required for the propagation of feature annotation.</text>
</comment>
<evidence type="ECO:0000256" key="5">
    <source>
        <dbReference type="ARBA" id="ARBA00023029"/>
    </source>
</evidence>
<dbReference type="HAMAP" id="MF_00952">
    <property type="entry name" value="Topoisom_1_prok"/>
    <property type="match status" value="1"/>
</dbReference>
<feature type="region of interest" description="Interaction with DNA" evidence="8">
    <location>
        <begin position="163"/>
        <end position="168"/>
    </location>
</feature>
<dbReference type="InterPro" id="IPR028612">
    <property type="entry name" value="Topoisom_1_IA"/>
</dbReference>
<gene>
    <name evidence="8 11" type="primary">topA</name>
    <name evidence="11" type="ORF">ACHKAR_13155</name>
</gene>
<dbReference type="Gene3D" id="3.40.50.140">
    <property type="match status" value="1"/>
</dbReference>
<dbReference type="Pfam" id="PF01131">
    <property type="entry name" value="Topoisom_bac"/>
    <property type="match status" value="1"/>
</dbReference>
<dbReference type="InterPro" id="IPR023406">
    <property type="entry name" value="Topo_IA_AS"/>
</dbReference>
<feature type="site" description="Interaction with DNA" evidence="8">
    <location>
        <position position="140"/>
    </location>
</feature>
<dbReference type="CDD" id="cd00186">
    <property type="entry name" value="TOP1Ac"/>
    <property type="match status" value="1"/>
</dbReference>
<feature type="site" description="Interaction with DNA" evidence="8">
    <location>
        <position position="155"/>
    </location>
</feature>
<dbReference type="NCBIfam" id="TIGR01051">
    <property type="entry name" value="topA_bact"/>
    <property type="match status" value="1"/>
</dbReference>
<evidence type="ECO:0000313" key="11">
    <source>
        <dbReference type="EMBL" id="MFH6984394.1"/>
    </source>
</evidence>
<feature type="domain" description="Topo IA-type catalytic" evidence="10">
    <location>
        <begin position="129"/>
        <end position="573"/>
    </location>
</feature>
<keyword evidence="3" id="KW-0479">Metal-binding</keyword>
<dbReference type="PANTHER" id="PTHR42785">
    <property type="entry name" value="DNA TOPOISOMERASE, TYPE IA, CORE"/>
    <property type="match status" value="1"/>
</dbReference>
<dbReference type="Pfam" id="PF13368">
    <property type="entry name" value="Toprim_C_rpt"/>
    <property type="match status" value="3"/>
</dbReference>
<feature type="site" description="Interaction with DNA" evidence="8">
    <location>
        <position position="139"/>
    </location>
</feature>
<sequence>MAKNLVIVESPAKAKTIEGYLGSDYQVKSSYGHVRDLPKGDKAIDIANGFKPTYEVSADKKEVIRELKKLAKAAETIYLASDDDREGEAISWHLKEALNLNDSNTRRIVFREITKNAIQNAIQNPRGIDIDLVNAQQARRILDRLVGFELSPVLWKKVRRGLSAGRVQSVAVRMVVEREREIDQFEAQSSFKISALFDLDQGKVLQAELGKRFKTEAEAQAFLNLCTGADFEISNLETKPAKKSPAPPFTTSTLQQEASRKLGYSVSYTMSLAQKLYEAGKISYMRTDSVNLSQEAIASANSEISGSYGKDFIQNRSYKTKSQSAQEAHEAIRPTDFHVQSVSAGSAEGRLYELIWKRAIASQMADAQLEKTTATISISTTDEVLVARGEVIKFEGFLKVYLESTDDDEDEEQKSMLPPLAIGQKLDLQQMLGKEGFTRPPARYTEASLVKQLEEKGIGRPSTYAPTISTIQKREYVIKESRDGKERQYVELVLAKGQINKTTKTEMTGAEKNKLFPTNIAMIVNDFLVEHFENVVDYSFTADVEKEFDDIANGTKAWEQMIQSFYGKFHTKVENTDSLERADISAARELGTDPKTGKNIYARMGKYGAYVQLGESPEKEDDEKPQYASLKKGQFLENVTIEEALELFKLPRNLGEFEDKVMTAAIGRFGPYIRHDGKFVSLPKEMDPLTVTEEEAIELILAKREADANKFIKTFDEDPEVQVLNGRYGAYIKFGKKNVKIPKDKVPEELTYAECKELADKTPEKKGRGGGARKKK</sequence>
<comment type="similarity">
    <text evidence="2 8">Belongs to the type IA topoisomerase family.</text>
</comment>
<dbReference type="EC" id="5.6.2.1" evidence="8"/>
<proteinExistence type="inferred from homology"/>
<feature type="domain" description="Toprim" evidence="9">
    <location>
        <begin position="3"/>
        <end position="113"/>
    </location>
</feature>
<keyword evidence="12" id="KW-1185">Reference proteome</keyword>
<keyword evidence="7 8" id="KW-0413">Isomerase</keyword>
<feature type="site" description="Interaction with DNA" evidence="8">
    <location>
        <position position="33"/>
    </location>
</feature>
<keyword evidence="4" id="KW-0460">Magnesium</keyword>
<evidence type="ECO:0000256" key="3">
    <source>
        <dbReference type="ARBA" id="ARBA00022723"/>
    </source>
</evidence>
<comment type="caution">
    <text evidence="11">The sequence shown here is derived from an EMBL/GenBank/DDBJ whole genome shotgun (WGS) entry which is preliminary data.</text>
</comment>
<feature type="site" description="Interaction with DNA" evidence="8">
    <location>
        <position position="143"/>
    </location>
</feature>
<feature type="site" description="Interaction with DNA" evidence="8">
    <location>
        <position position="286"/>
    </location>
</feature>
<keyword evidence="6 8" id="KW-0238">DNA-binding</keyword>
<evidence type="ECO:0000256" key="6">
    <source>
        <dbReference type="ARBA" id="ARBA00023125"/>
    </source>
</evidence>
<dbReference type="Gene3D" id="2.70.20.10">
    <property type="entry name" value="Topoisomerase I, domain 3"/>
    <property type="match status" value="1"/>
</dbReference>
<dbReference type="Pfam" id="PF01751">
    <property type="entry name" value="Toprim"/>
    <property type="match status" value="1"/>
</dbReference>
<dbReference type="PANTHER" id="PTHR42785:SF1">
    <property type="entry name" value="DNA TOPOISOMERASE"/>
    <property type="match status" value="1"/>
</dbReference>
<feature type="active site" description="O-(5'-phospho-DNA)-tyrosine intermediate" evidence="8">
    <location>
        <position position="284"/>
    </location>
</feature>
<evidence type="ECO:0000256" key="1">
    <source>
        <dbReference type="ARBA" id="ARBA00000213"/>
    </source>
</evidence>
<comment type="catalytic activity">
    <reaction evidence="1 8">
        <text>ATP-independent breakage of single-stranded DNA, followed by passage and rejoining.</text>
        <dbReference type="EC" id="5.6.2.1"/>
    </reaction>
</comment>
<dbReference type="InterPro" id="IPR013826">
    <property type="entry name" value="Topo_IA_cen_sub3"/>
</dbReference>
<dbReference type="InterPro" id="IPR023405">
    <property type="entry name" value="Topo_IA_core_domain"/>
</dbReference>
<evidence type="ECO:0000259" key="9">
    <source>
        <dbReference type="PROSITE" id="PS50880"/>
    </source>
</evidence>
<organism evidence="11 12">
    <name type="scientific">Marinoscillum luteum</name>
    <dbReference type="NCBI Taxonomy" id="861051"/>
    <lineage>
        <taxon>Bacteria</taxon>
        <taxon>Pseudomonadati</taxon>
        <taxon>Bacteroidota</taxon>
        <taxon>Cytophagia</taxon>
        <taxon>Cytophagales</taxon>
        <taxon>Reichenbachiellaceae</taxon>
        <taxon>Marinoscillum</taxon>
    </lineage>
</organism>
<dbReference type="GO" id="GO:0003917">
    <property type="term" value="F:DNA topoisomerase type I (single strand cut, ATP-independent) activity"/>
    <property type="evidence" value="ECO:0007669"/>
    <property type="project" value="UniProtKB-EC"/>
</dbReference>
<dbReference type="InterPro" id="IPR005733">
    <property type="entry name" value="TopoI_bac-type"/>
</dbReference>
<dbReference type="InterPro" id="IPR025589">
    <property type="entry name" value="Toprim_C_rpt"/>
</dbReference>
<dbReference type="PROSITE" id="PS52039">
    <property type="entry name" value="TOPO_IA_2"/>
    <property type="match status" value="1"/>
</dbReference>
<dbReference type="InterPro" id="IPR003601">
    <property type="entry name" value="Topo_IA_2"/>
</dbReference>
<evidence type="ECO:0000313" key="12">
    <source>
        <dbReference type="Proteomes" id="UP001610063"/>
    </source>
</evidence>
<dbReference type="CDD" id="cd03363">
    <property type="entry name" value="TOPRIM_TopoIA_TopoI"/>
    <property type="match status" value="1"/>
</dbReference>
<dbReference type="SMART" id="SM00436">
    <property type="entry name" value="TOP1Bc"/>
    <property type="match status" value="1"/>
</dbReference>
<dbReference type="RefSeq" id="WP_159584848.1">
    <property type="nucleotide sequence ID" value="NZ_JBIPKE010000017.1"/>
</dbReference>
<dbReference type="SUPFAM" id="SSF56712">
    <property type="entry name" value="Prokaryotic type I DNA topoisomerase"/>
    <property type="match status" value="1"/>
</dbReference>
<keyword evidence="5 8" id="KW-0799">Topoisomerase</keyword>